<dbReference type="InterPro" id="IPR008928">
    <property type="entry name" value="6-hairpin_glycosidase_sf"/>
</dbReference>
<protein>
    <recommendedName>
        <fullName evidence="1">Mannosylglycerate hydrolase MGH1-like glycoside hydrolase domain-containing protein</fullName>
    </recommendedName>
</protein>
<name>A0ABU5PRQ8_9BACL</name>
<dbReference type="Pfam" id="PF22422">
    <property type="entry name" value="MGH1-like_GH"/>
    <property type="match status" value="1"/>
</dbReference>
<dbReference type="InterPro" id="IPR012341">
    <property type="entry name" value="6hp_glycosidase-like_sf"/>
</dbReference>
<dbReference type="Proteomes" id="UP001292216">
    <property type="component" value="Unassembled WGS sequence"/>
</dbReference>
<reference evidence="2 3" key="1">
    <citation type="submission" date="2023-12" db="EMBL/GenBank/DDBJ databases">
        <title>Whole genome sequencing of Paenibacillus phoenicis isolated from the Phoenix Mars Lander spacecraft assembly facility.</title>
        <authorList>
            <person name="Garcia A."/>
            <person name="Venkateswaran K."/>
        </authorList>
    </citation>
    <scope>NUCLEOTIDE SEQUENCE [LARGE SCALE GENOMIC DNA]</scope>
    <source>
        <strain evidence="2 3">3PO2SA</strain>
    </source>
</reference>
<sequence>MGEMGVLERLRKMEVASAVSGEGLRKSTDQAVLEEFAASGVKFAANEGSPLERVYYAGVRKLLDCIVPSVSGVPVLHEGGVYLGTWLESTGTINAELLSRFVPSVAQATFTLFADYQRSDGLMPYKVTGSGPAYRQIQMVTPLARSVWNHYRLNGRADREFLDKMYRAMERHDAWLAAFRDTRGTGCVEAFCTFDTGHDLSPRFWHVPDTSHLGDPRRYDPDSPVLPFLAPDLTANVYCQRRYLAAIAAELRAAAGPEWAAKAEASLSSLMKHCYDAEDGFFYDVDASGQFVRIQSDVLLRVLACEVGDGEFFASSLRRYLLNTRKFFAKYPFTSIAMDDPRFDPSSAYNTWAGTTNFLSLIRAPHAFEYHGRHVELTWVLQPILSAMARMERFAQCLSPWTGEEGFTETYSPAILCLLDYVERLCGILPTPEEELWFTGLLPYPMDHGEVPAEETAYARKVDGTVFELVNTREGSTVYRDGEPYCRFPYGTRLVTDRRGEPKALIGMSVRTVEGLLEFGGRAYPVNLGGNEVWRLNRDSAVSSPGSGPKSASAEALAGPGVVLPTYH</sequence>
<keyword evidence="3" id="KW-1185">Reference proteome</keyword>
<proteinExistence type="predicted"/>
<feature type="domain" description="Mannosylglycerate hydrolase MGH1-like glycoside hydrolase" evidence="1">
    <location>
        <begin position="99"/>
        <end position="411"/>
    </location>
</feature>
<organism evidence="2 3">
    <name type="scientific">Paenibacillus phoenicis</name>
    <dbReference type="NCBI Taxonomy" id="554117"/>
    <lineage>
        <taxon>Bacteria</taxon>
        <taxon>Bacillati</taxon>
        <taxon>Bacillota</taxon>
        <taxon>Bacilli</taxon>
        <taxon>Bacillales</taxon>
        <taxon>Paenibacillaceae</taxon>
        <taxon>Paenibacillus</taxon>
    </lineage>
</organism>
<dbReference type="SUPFAM" id="SSF48208">
    <property type="entry name" value="Six-hairpin glycosidases"/>
    <property type="match status" value="1"/>
</dbReference>
<evidence type="ECO:0000313" key="3">
    <source>
        <dbReference type="Proteomes" id="UP001292216"/>
    </source>
</evidence>
<evidence type="ECO:0000313" key="2">
    <source>
        <dbReference type="EMBL" id="MEA3572284.1"/>
    </source>
</evidence>
<dbReference type="InterPro" id="IPR054491">
    <property type="entry name" value="MGH1-like_GH"/>
</dbReference>
<dbReference type="Gene3D" id="1.50.10.10">
    <property type="match status" value="1"/>
</dbReference>
<gene>
    <name evidence="2" type="ORF">U9M73_20365</name>
</gene>
<comment type="caution">
    <text evidence="2">The sequence shown here is derived from an EMBL/GenBank/DDBJ whole genome shotgun (WGS) entry which is preliminary data.</text>
</comment>
<dbReference type="EMBL" id="JAYERP010000001">
    <property type="protein sequence ID" value="MEA3572284.1"/>
    <property type="molecule type" value="Genomic_DNA"/>
</dbReference>
<evidence type="ECO:0000259" key="1">
    <source>
        <dbReference type="Pfam" id="PF22422"/>
    </source>
</evidence>
<accession>A0ABU5PRQ8</accession>